<reference evidence="10 11" key="1">
    <citation type="submission" date="2018-08" db="EMBL/GenBank/DDBJ databases">
        <title>Draft genome of the lignicolous fungus Coniochaeta pulveracea.</title>
        <authorList>
            <person name="Borstlap C.J."/>
            <person name="De Witt R.N."/>
            <person name="Botha A."/>
            <person name="Volschenk H."/>
        </authorList>
    </citation>
    <scope>NUCLEOTIDE SEQUENCE [LARGE SCALE GENOMIC DNA]</scope>
    <source>
        <strain evidence="10 11">CAB683</strain>
    </source>
</reference>
<dbReference type="InterPro" id="IPR036396">
    <property type="entry name" value="Cyt_P450_sf"/>
</dbReference>
<evidence type="ECO:0000313" key="10">
    <source>
        <dbReference type="EMBL" id="RKU49318.1"/>
    </source>
</evidence>
<dbReference type="GO" id="GO:0005506">
    <property type="term" value="F:iron ion binding"/>
    <property type="evidence" value="ECO:0007669"/>
    <property type="project" value="InterPro"/>
</dbReference>
<keyword evidence="9" id="KW-1133">Transmembrane helix</keyword>
<dbReference type="OrthoDB" id="1470350at2759"/>
<keyword evidence="9" id="KW-0812">Transmembrane</keyword>
<dbReference type="InterPro" id="IPR050121">
    <property type="entry name" value="Cytochrome_P450_monoxygenase"/>
</dbReference>
<dbReference type="GO" id="GO:0016705">
    <property type="term" value="F:oxidoreductase activity, acting on paired donors, with incorporation or reduction of molecular oxygen"/>
    <property type="evidence" value="ECO:0007669"/>
    <property type="project" value="InterPro"/>
</dbReference>
<dbReference type="InterPro" id="IPR001128">
    <property type="entry name" value="Cyt_P450"/>
</dbReference>
<dbReference type="Pfam" id="PF00067">
    <property type="entry name" value="p450"/>
    <property type="match status" value="1"/>
</dbReference>
<dbReference type="GO" id="GO:0020037">
    <property type="term" value="F:heme binding"/>
    <property type="evidence" value="ECO:0007669"/>
    <property type="project" value="InterPro"/>
</dbReference>
<dbReference type="PRINTS" id="PR00385">
    <property type="entry name" value="P450"/>
</dbReference>
<gene>
    <name evidence="10" type="ORF">DL546_009837</name>
</gene>
<dbReference type="PANTHER" id="PTHR24305:SF166">
    <property type="entry name" value="CYTOCHROME P450 12A4, MITOCHONDRIAL-RELATED"/>
    <property type="match status" value="1"/>
</dbReference>
<evidence type="ECO:0000256" key="9">
    <source>
        <dbReference type="SAM" id="Phobius"/>
    </source>
</evidence>
<keyword evidence="3 7" id="KW-0349">Heme</keyword>
<keyword evidence="9" id="KW-0472">Membrane</keyword>
<dbReference type="GO" id="GO:0004497">
    <property type="term" value="F:monooxygenase activity"/>
    <property type="evidence" value="ECO:0007669"/>
    <property type="project" value="UniProtKB-KW"/>
</dbReference>
<organism evidence="10 11">
    <name type="scientific">Coniochaeta pulveracea</name>
    <dbReference type="NCBI Taxonomy" id="177199"/>
    <lineage>
        <taxon>Eukaryota</taxon>
        <taxon>Fungi</taxon>
        <taxon>Dikarya</taxon>
        <taxon>Ascomycota</taxon>
        <taxon>Pezizomycotina</taxon>
        <taxon>Sordariomycetes</taxon>
        <taxon>Sordariomycetidae</taxon>
        <taxon>Coniochaetales</taxon>
        <taxon>Coniochaetaceae</taxon>
        <taxon>Coniochaeta</taxon>
    </lineage>
</organism>
<keyword evidence="8" id="KW-0560">Oxidoreductase</keyword>
<dbReference type="EMBL" id="QVQW01000002">
    <property type="protein sequence ID" value="RKU49318.1"/>
    <property type="molecule type" value="Genomic_DNA"/>
</dbReference>
<evidence type="ECO:0000313" key="11">
    <source>
        <dbReference type="Proteomes" id="UP000275385"/>
    </source>
</evidence>
<keyword evidence="4 7" id="KW-0479">Metal-binding</keyword>
<keyword evidence="11" id="KW-1185">Reference proteome</keyword>
<evidence type="ECO:0000256" key="4">
    <source>
        <dbReference type="ARBA" id="ARBA00022723"/>
    </source>
</evidence>
<feature type="transmembrane region" description="Helical" evidence="9">
    <location>
        <begin position="7"/>
        <end position="27"/>
    </location>
</feature>
<dbReference type="AlphaFoldDB" id="A0A420YN76"/>
<dbReference type="InterPro" id="IPR017972">
    <property type="entry name" value="Cyt_P450_CS"/>
</dbReference>
<dbReference type="SUPFAM" id="SSF48264">
    <property type="entry name" value="Cytochrome P450"/>
    <property type="match status" value="1"/>
</dbReference>
<evidence type="ECO:0000256" key="5">
    <source>
        <dbReference type="ARBA" id="ARBA00023004"/>
    </source>
</evidence>
<comment type="caution">
    <text evidence="10">The sequence shown here is derived from an EMBL/GenBank/DDBJ whole genome shotgun (WGS) entry which is preliminary data.</text>
</comment>
<evidence type="ECO:0000256" key="7">
    <source>
        <dbReference type="PIRSR" id="PIRSR602403-1"/>
    </source>
</evidence>
<evidence type="ECO:0000256" key="3">
    <source>
        <dbReference type="ARBA" id="ARBA00022617"/>
    </source>
</evidence>
<comment type="cofactor">
    <cofactor evidence="1 7">
        <name>heme</name>
        <dbReference type="ChEBI" id="CHEBI:30413"/>
    </cofactor>
</comment>
<dbReference type="InterPro" id="IPR002403">
    <property type="entry name" value="Cyt_P450_E_grp-IV"/>
</dbReference>
<dbReference type="CDD" id="cd11059">
    <property type="entry name" value="CYP_fungal"/>
    <property type="match status" value="1"/>
</dbReference>
<dbReference type="PRINTS" id="PR00465">
    <property type="entry name" value="EP450IV"/>
</dbReference>
<feature type="binding site" description="axial binding residue" evidence="7">
    <location>
        <position position="476"/>
    </location>
    <ligand>
        <name>heme</name>
        <dbReference type="ChEBI" id="CHEBI:30413"/>
    </ligand>
    <ligandPart>
        <name>Fe</name>
        <dbReference type="ChEBI" id="CHEBI:18248"/>
    </ligandPart>
</feature>
<dbReference type="PROSITE" id="PS00086">
    <property type="entry name" value="CYTOCHROME_P450"/>
    <property type="match status" value="1"/>
</dbReference>
<dbReference type="Proteomes" id="UP000275385">
    <property type="component" value="Unassembled WGS sequence"/>
</dbReference>
<dbReference type="STRING" id="177199.A0A420YN76"/>
<keyword evidence="5 7" id="KW-0408">Iron</keyword>
<keyword evidence="6 8" id="KW-0503">Monooxygenase</keyword>
<accession>A0A420YN76</accession>
<dbReference type="Gene3D" id="1.10.630.10">
    <property type="entry name" value="Cytochrome P450"/>
    <property type="match status" value="1"/>
</dbReference>
<evidence type="ECO:0000256" key="6">
    <source>
        <dbReference type="ARBA" id="ARBA00023033"/>
    </source>
</evidence>
<evidence type="ECO:0000256" key="1">
    <source>
        <dbReference type="ARBA" id="ARBA00001971"/>
    </source>
</evidence>
<dbReference type="PANTHER" id="PTHR24305">
    <property type="entry name" value="CYTOCHROME P450"/>
    <property type="match status" value="1"/>
</dbReference>
<evidence type="ECO:0008006" key="12">
    <source>
        <dbReference type="Google" id="ProtNLM"/>
    </source>
</evidence>
<sequence length="580" mass="64772">MTMALSTSVVTTVAAVTVFVFWVYQYVIHSAYLTPLAPVPKAHWSVPYSRLWILAIRFRRTENRTLHALHQRLGPVIQVAPYELSVDGVDCVRAVYVGGFEKPVWYSVFENYGVPCMFSARGSAEHSLRKRMISNVYSKSFIQASRAVSEHASIILLDRLLPTIRQSTTIQHGPQKLDVHSLFLATTMDFISSYVFGIDNGTNFIQQTGYRGHWLELYQSRNDYGFYDQELPALTRLARRLGIPLCPRFVDDANAELSQWCKEMCNSTLQSLSTPEGKTKADAVVMSALLGGLEKERVIKGTSSLLYPTALAHHSLSVASELFDHVLAGQETAGVTLTYLTWRLSQSLPLQAELRRELLSLDQNLGYPSPILPGAKKLDSLPLLHAVIMETLRLHAPIPGAQPRQTPYPSCRLGGYTVPGGVRVAAMAYTLHRDEKAFPDPEHWDHTRWLPGYANDDERRARQKLFWAFGSGGRMCIGSNFAMHELKLIVAAIYSNFTSHIVDDEGVAEQTDGYTSRPAKERLYGCLRNLRALRFPSTDGYLAMIPLVPGHGYFGTHAAPDHQSSSLQLIKLCTTTINTV</sequence>
<protein>
    <recommendedName>
        <fullName evidence="12">Cytochrome P450 monooxygenase</fullName>
    </recommendedName>
</protein>
<proteinExistence type="inferred from homology"/>
<name>A0A420YN76_9PEZI</name>
<evidence type="ECO:0000256" key="8">
    <source>
        <dbReference type="RuleBase" id="RU000461"/>
    </source>
</evidence>
<evidence type="ECO:0000256" key="2">
    <source>
        <dbReference type="ARBA" id="ARBA00010617"/>
    </source>
</evidence>
<comment type="similarity">
    <text evidence="2 8">Belongs to the cytochrome P450 family.</text>
</comment>